<evidence type="ECO:0000313" key="5">
    <source>
        <dbReference type="Proteomes" id="UP000664132"/>
    </source>
</evidence>
<feature type="transmembrane region" description="Helical" evidence="2">
    <location>
        <begin position="17"/>
        <end position="41"/>
    </location>
</feature>
<feature type="transmembrane region" description="Helical" evidence="2">
    <location>
        <begin position="253"/>
        <end position="277"/>
    </location>
</feature>
<gene>
    <name evidence="4" type="ORF">IFR04_009115</name>
</gene>
<keyword evidence="2" id="KW-1133">Transmembrane helix</keyword>
<keyword evidence="2" id="KW-0812">Transmembrane</keyword>
<name>A0A8H7W4X1_9HELO</name>
<dbReference type="InterPro" id="IPR022703">
    <property type="entry name" value="DUF3533"/>
</dbReference>
<dbReference type="OrthoDB" id="2140105at2759"/>
<dbReference type="InterPro" id="IPR053001">
    <property type="entry name" value="MNNG_permease-like"/>
</dbReference>
<feature type="transmembrane region" description="Helical" evidence="2">
    <location>
        <begin position="318"/>
        <end position="338"/>
    </location>
</feature>
<evidence type="ECO:0000313" key="4">
    <source>
        <dbReference type="EMBL" id="KAG4417746.1"/>
    </source>
</evidence>
<reference evidence="4" key="1">
    <citation type="submission" date="2021-02" db="EMBL/GenBank/DDBJ databases">
        <title>Genome sequence Cadophora malorum strain M34.</title>
        <authorList>
            <person name="Stefanovic E."/>
            <person name="Vu D."/>
            <person name="Scully C."/>
            <person name="Dijksterhuis J."/>
            <person name="Roader J."/>
            <person name="Houbraken J."/>
        </authorList>
    </citation>
    <scope>NUCLEOTIDE SEQUENCE</scope>
    <source>
        <strain evidence="4">M34</strain>
    </source>
</reference>
<organism evidence="4 5">
    <name type="scientific">Cadophora malorum</name>
    <dbReference type="NCBI Taxonomy" id="108018"/>
    <lineage>
        <taxon>Eukaryota</taxon>
        <taxon>Fungi</taxon>
        <taxon>Dikarya</taxon>
        <taxon>Ascomycota</taxon>
        <taxon>Pezizomycotina</taxon>
        <taxon>Leotiomycetes</taxon>
        <taxon>Helotiales</taxon>
        <taxon>Ploettnerulaceae</taxon>
        <taxon>Cadophora</taxon>
    </lineage>
</organism>
<dbReference type="PANTHER" id="PTHR34814">
    <property type="entry name" value="NITROSOGUANIDINE RESISTANCE PROTEIN SNG1"/>
    <property type="match status" value="1"/>
</dbReference>
<protein>
    <recommendedName>
        <fullName evidence="3">DUF3533 domain-containing protein</fullName>
    </recommendedName>
</protein>
<dbReference type="EMBL" id="JAFJYH010000146">
    <property type="protein sequence ID" value="KAG4417746.1"/>
    <property type="molecule type" value="Genomic_DNA"/>
</dbReference>
<evidence type="ECO:0000259" key="3">
    <source>
        <dbReference type="Pfam" id="PF12051"/>
    </source>
</evidence>
<accession>A0A8H7W4X1</accession>
<feature type="region of interest" description="Disordered" evidence="1">
    <location>
        <begin position="407"/>
        <end position="435"/>
    </location>
</feature>
<sequence length="435" mass="48576">MRIPLMSPSLAAARKPYFFAVGGSFVMLQILFLANLCYLYGALWKSDHRMHNLHILMVDYDQGAIGESVRLAGTILKADNFPTISERSSANFITGNNVESAVCRGDYWGAIYINEGATANLSNALAGQSPDTFDPTQAITFVWNQIRYPTTAINVYSNLLILSETAKAIYLRTNGSTALQTLNTTSPSTAQVLFNPFSATSINLSPTPQSARFLLNTASIVMYTLMQFFFILAFNGITTTFNFYTTIPIRTLIVFRLLASLLYAFIGALLSCTYIWAFRETWDLNGVQFVQTWAILCLVMHVNFLVLDAVIATIPISFVPFFTFTWIIVNITSTVMPFDVSAGFYRVGYALPAHELWTVMIQIWSKGCYNRLSRALPILFAWEVIMLAVDVWRQVVKGRAATVEQEEVERQEEGQTVSNRQSLSGTEIEGKGKTV</sequence>
<comment type="caution">
    <text evidence="4">The sequence shown here is derived from an EMBL/GenBank/DDBJ whole genome shotgun (WGS) entry which is preliminary data.</text>
</comment>
<feature type="domain" description="DUF3533" evidence="3">
    <location>
        <begin position="25"/>
        <end position="387"/>
    </location>
</feature>
<dbReference type="Proteomes" id="UP000664132">
    <property type="component" value="Unassembled WGS sequence"/>
</dbReference>
<evidence type="ECO:0000256" key="1">
    <source>
        <dbReference type="SAM" id="MobiDB-lite"/>
    </source>
</evidence>
<keyword evidence="2" id="KW-0472">Membrane</keyword>
<feature type="transmembrane region" description="Helical" evidence="2">
    <location>
        <begin position="289"/>
        <end position="312"/>
    </location>
</feature>
<evidence type="ECO:0000256" key="2">
    <source>
        <dbReference type="SAM" id="Phobius"/>
    </source>
</evidence>
<dbReference type="GO" id="GO:0016020">
    <property type="term" value="C:membrane"/>
    <property type="evidence" value="ECO:0007669"/>
    <property type="project" value="TreeGrafter"/>
</dbReference>
<proteinExistence type="predicted"/>
<keyword evidence="5" id="KW-1185">Reference proteome</keyword>
<dbReference type="PANTHER" id="PTHR34814:SF2">
    <property type="entry name" value="DUF3533 DOMAIN-CONTAINING PROTEIN"/>
    <property type="match status" value="1"/>
</dbReference>
<dbReference type="AlphaFoldDB" id="A0A8H7W4X1"/>
<dbReference type="Pfam" id="PF12051">
    <property type="entry name" value="DUF3533"/>
    <property type="match status" value="1"/>
</dbReference>